<keyword evidence="1" id="KW-1133">Transmembrane helix</keyword>
<sequence>MIKLILSRLNIGRFGRDEKGSASIEAMIMIPMVFWVYLAMFAFFQTYQEYNANQKAAYTIGDMISRETLPLDANYLNGVQQLLDYMTRSSETASVRVTSLQYNLAEDRFYVHWSRSRGLRPPVTDADVSTWTSRIPIMPDGEFIVITETWTKYDPPFNVGLGAQDIENFVYTRPRYAPRVLYSGAT</sequence>
<gene>
    <name evidence="2" type="ORF">LCGC14_1000960</name>
</gene>
<comment type="caution">
    <text evidence="2">The sequence shown here is derived from an EMBL/GenBank/DDBJ whole genome shotgun (WGS) entry which is preliminary data.</text>
</comment>
<evidence type="ECO:0000256" key="1">
    <source>
        <dbReference type="SAM" id="Phobius"/>
    </source>
</evidence>
<evidence type="ECO:0000313" key="2">
    <source>
        <dbReference type="EMBL" id="KKN13971.1"/>
    </source>
</evidence>
<name>A0A0F9QLG7_9ZZZZ</name>
<proteinExistence type="predicted"/>
<accession>A0A0F9QLG7</accession>
<dbReference type="EMBL" id="LAZR01003866">
    <property type="protein sequence ID" value="KKN13971.1"/>
    <property type="molecule type" value="Genomic_DNA"/>
</dbReference>
<reference evidence="2" key="1">
    <citation type="journal article" date="2015" name="Nature">
        <title>Complex archaea that bridge the gap between prokaryotes and eukaryotes.</title>
        <authorList>
            <person name="Spang A."/>
            <person name="Saw J.H."/>
            <person name="Jorgensen S.L."/>
            <person name="Zaremba-Niedzwiedzka K."/>
            <person name="Martijn J."/>
            <person name="Lind A.E."/>
            <person name="van Eijk R."/>
            <person name="Schleper C."/>
            <person name="Guy L."/>
            <person name="Ettema T.J."/>
        </authorList>
    </citation>
    <scope>NUCLEOTIDE SEQUENCE</scope>
</reference>
<keyword evidence="1" id="KW-0812">Transmembrane</keyword>
<keyword evidence="1" id="KW-0472">Membrane</keyword>
<feature type="transmembrane region" description="Helical" evidence="1">
    <location>
        <begin position="21"/>
        <end position="44"/>
    </location>
</feature>
<dbReference type="AlphaFoldDB" id="A0A0F9QLG7"/>
<organism evidence="2">
    <name type="scientific">marine sediment metagenome</name>
    <dbReference type="NCBI Taxonomy" id="412755"/>
    <lineage>
        <taxon>unclassified sequences</taxon>
        <taxon>metagenomes</taxon>
        <taxon>ecological metagenomes</taxon>
    </lineage>
</organism>
<protein>
    <submittedName>
        <fullName evidence="2">Uncharacterized protein</fullName>
    </submittedName>
</protein>